<dbReference type="FunFam" id="3.40.50.300:FF:000025">
    <property type="entry name" value="ATP-dependent Clp protease subunit"/>
    <property type="match status" value="1"/>
</dbReference>
<dbReference type="InterPro" id="IPR004176">
    <property type="entry name" value="Clp_R_N"/>
</dbReference>
<feature type="domain" description="Clp R" evidence="8">
    <location>
        <begin position="1"/>
        <end position="147"/>
    </location>
</feature>
<dbReference type="Gene3D" id="1.10.1780.10">
    <property type="entry name" value="Clp, N-terminal domain"/>
    <property type="match status" value="1"/>
</dbReference>
<dbReference type="InterPro" id="IPR003593">
    <property type="entry name" value="AAA+_ATPase"/>
</dbReference>
<dbReference type="GO" id="GO:0034605">
    <property type="term" value="P:cellular response to heat"/>
    <property type="evidence" value="ECO:0007669"/>
    <property type="project" value="TreeGrafter"/>
</dbReference>
<organism evidence="9 10">
    <name type="scientific">Sorangium cellulosum</name>
    <name type="common">Polyangium cellulosum</name>
    <dbReference type="NCBI Taxonomy" id="56"/>
    <lineage>
        <taxon>Bacteria</taxon>
        <taxon>Pseudomonadati</taxon>
        <taxon>Myxococcota</taxon>
        <taxon>Polyangia</taxon>
        <taxon>Polyangiales</taxon>
        <taxon>Polyangiaceae</taxon>
        <taxon>Sorangium</taxon>
    </lineage>
</organism>
<dbReference type="Pfam" id="PF10431">
    <property type="entry name" value="ClpB_D2-small"/>
    <property type="match status" value="1"/>
</dbReference>
<reference evidence="9 10" key="1">
    <citation type="submission" date="2015-09" db="EMBL/GenBank/DDBJ databases">
        <title>Sorangium comparison.</title>
        <authorList>
            <person name="Zaburannyi N."/>
            <person name="Bunk B."/>
            <person name="Overmann J."/>
            <person name="Mueller R."/>
        </authorList>
    </citation>
    <scope>NUCLEOTIDE SEQUENCE [LARGE SCALE GENOMIC DNA]</scope>
    <source>
        <strain evidence="9 10">So ce26</strain>
    </source>
</reference>
<dbReference type="GO" id="GO:0008233">
    <property type="term" value="F:peptidase activity"/>
    <property type="evidence" value="ECO:0007669"/>
    <property type="project" value="UniProtKB-KW"/>
</dbReference>
<evidence type="ECO:0000256" key="3">
    <source>
        <dbReference type="ARBA" id="ARBA00022840"/>
    </source>
</evidence>
<dbReference type="InterPro" id="IPR019489">
    <property type="entry name" value="Clp_ATPase_C"/>
</dbReference>
<keyword evidence="3 6" id="KW-0067">ATP-binding</keyword>
<dbReference type="Pfam" id="PF07724">
    <property type="entry name" value="AAA_2"/>
    <property type="match status" value="1"/>
</dbReference>
<gene>
    <name evidence="9" type="primary">clpA</name>
    <name evidence="9" type="ORF">SOCE26_054680</name>
</gene>
<dbReference type="GO" id="GO:0006508">
    <property type="term" value="P:proteolysis"/>
    <property type="evidence" value="ECO:0007669"/>
    <property type="project" value="UniProtKB-KW"/>
</dbReference>
<evidence type="ECO:0000256" key="2">
    <source>
        <dbReference type="ARBA" id="ARBA00022741"/>
    </source>
</evidence>
<keyword evidence="1 5" id="KW-0677">Repeat</keyword>
<dbReference type="InterPro" id="IPR036628">
    <property type="entry name" value="Clp_N_dom_sf"/>
</dbReference>
<evidence type="ECO:0000256" key="4">
    <source>
        <dbReference type="ARBA" id="ARBA00023186"/>
    </source>
</evidence>
<accession>A0A2L0EXN7</accession>
<feature type="region of interest" description="Disordered" evidence="7">
    <location>
        <begin position="145"/>
        <end position="170"/>
    </location>
</feature>
<dbReference type="InterPro" id="IPR001270">
    <property type="entry name" value="ClpA/B"/>
</dbReference>
<dbReference type="InterPro" id="IPR041546">
    <property type="entry name" value="ClpA/ClpB_AAA_lid"/>
</dbReference>
<dbReference type="EMBL" id="CP012673">
    <property type="protein sequence ID" value="AUX44009.1"/>
    <property type="molecule type" value="Genomic_DNA"/>
</dbReference>
<evidence type="ECO:0000256" key="5">
    <source>
        <dbReference type="PROSITE-ProRule" id="PRU01251"/>
    </source>
</evidence>
<dbReference type="InterPro" id="IPR018368">
    <property type="entry name" value="ClpA/B_CS1"/>
</dbReference>
<dbReference type="Gene3D" id="1.10.8.60">
    <property type="match status" value="2"/>
</dbReference>
<dbReference type="Proteomes" id="UP000238348">
    <property type="component" value="Chromosome"/>
</dbReference>
<proteinExistence type="inferred from homology"/>
<dbReference type="InterPro" id="IPR050130">
    <property type="entry name" value="ClpA_ClpB"/>
</dbReference>
<feature type="region of interest" description="Disordered" evidence="7">
    <location>
        <begin position="747"/>
        <end position="806"/>
    </location>
</feature>
<dbReference type="InterPro" id="IPR003959">
    <property type="entry name" value="ATPase_AAA_core"/>
</dbReference>
<dbReference type="Gene3D" id="3.40.50.300">
    <property type="entry name" value="P-loop containing nucleotide triphosphate hydrolases"/>
    <property type="match status" value="2"/>
</dbReference>
<dbReference type="InterPro" id="IPR013461">
    <property type="entry name" value="ClpA"/>
</dbReference>
<dbReference type="GO" id="GO:0043335">
    <property type="term" value="P:protein unfolding"/>
    <property type="evidence" value="ECO:0007669"/>
    <property type="project" value="InterPro"/>
</dbReference>
<keyword evidence="9" id="KW-0378">Hydrolase</keyword>
<name>A0A2L0EXN7_SORCE</name>
<comment type="similarity">
    <text evidence="6">Belongs to the ClpA/ClpB family.</text>
</comment>
<dbReference type="NCBIfam" id="TIGR02639">
    <property type="entry name" value="ClpA"/>
    <property type="match status" value="1"/>
</dbReference>
<sequence>MTMRISPEVEIAFSLATREASRRRHEFVTIEHLLYALLFDEETAEVLRHAGGDTPLLKKKLERFLDEEIEALPEDADTSPTLSLGFQRVVGRAAMHVQSSGKKELKGANVLVAMFAERDCPAVTLLGEQGISRFDVVNYISHGISKTGQDDSLREESEEGGEPGNAQPIKDPLAAFTMNLNKEASEGRIDPLVGRESEVSRTIQVLARRRKNNPLLIGDAGVGKTAIVEGLAQQIEKKDVPAPLKDATVYALDMGALLAGTKYRGDFENRLKAVLRALEKQPGSILFIDEIHTIIGAGAASGGTMDASNLLKPALASGRLRCIGATTFQEYRGHLERDSALARRFQRIEVTEPSVDDTTKILKGLQKRYEEFHKVTYSAEAIEAASKLSARYLQDRRLPDKAIDLMDEAGAAARLRHGDGYRVEAADIELVIAKMAQIPPRQVSTSDKAQLKDLEPSLRSVIFGQDEAVKQLASAIKLSRAGLRAPEKPIGSFLFSGPTGVGKTELAKQLAKALGIGFLRFDMSEYQERHTVSRLIGAPPGYVGFDRGGLLTEAAAKTPHAVLLLDEIEKAHPDVFQVLLQVMDHGTLTDNNGKKSDFRHMVLIMTSNVGARELAQSRVGFGERGTAGDDDKAYKNTFSPEFRNRLDARIMFRSLDPSVMGSIVDKFIGELAAMLADRAVTVEVTDRAKAELATRGYDPANGARPLGRVIENEIKRRLGDELLFGALENGGERRDRLRGERFHLQVHRGAGRRGDREAEGQRGGGAGSGVVAGRAGRARWGERSPQVARLPQAATGVSSTSAASPA</sequence>
<dbReference type="PRINTS" id="PR00300">
    <property type="entry name" value="CLPPROTEASEA"/>
</dbReference>
<dbReference type="InterPro" id="IPR028299">
    <property type="entry name" value="ClpA/B_CS2"/>
</dbReference>
<dbReference type="SUPFAM" id="SSF52540">
    <property type="entry name" value="P-loop containing nucleoside triphosphate hydrolases"/>
    <property type="match status" value="2"/>
</dbReference>
<dbReference type="Pfam" id="PF00004">
    <property type="entry name" value="AAA"/>
    <property type="match status" value="1"/>
</dbReference>
<dbReference type="SMART" id="SM00382">
    <property type="entry name" value="AAA"/>
    <property type="match status" value="2"/>
</dbReference>
<evidence type="ECO:0000313" key="10">
    <source>
        <dbReference type="Proteomes" id="UP000238348"/>
    </source>
</evidence>
<dbReference type="Pfam" id="PF02861">
    <property type="entry name" value="Clp_N"/>
    <property type="match status" value="1"/>
</dbReference>
<dbReference type="GO" id="GO:0005524">
    <property type="term" value="F:ATP binding"/>
    <property type="evidence" value="ECO:0007669"/>
    <property type="project" value="UniProtKB-KW"/>
</dbReference>
<protein>
    <submittedName>
        <fullName evidence="9">ATP-dependent Clp protease ATP-binding protein</fullName>
    </submittedName>
</protein>
<dbReference type="InterPro" id="IPR027417">
    <property type="entry name" value="P-loop_NTPase"/>
</dbReference>
<dbReference type="PROSITE" id="PS51903">
    <property type="entry name" value="CLP_R"/>
    <property type="match status" value="1"/>
</dbReference>
<evidence type="ECO:0000256" key="7">
    <source>
        <dbReference type="SAM" id="MobiDB-lite"/>
    </source>
</evidence>
<evidence type="ECO:0000259" key="8">
    <source>
        <dbReference type="PROSITE" id="PS51903"/>
    </source>
</evidence>
<dbReference type="PROSITE" id="PS00870">
    <property type="entry name" value="CLPAB_1"/>
    <property type="match status" value="1"/>
</dbReference>
<dbReference type="SUPFAM" id="SSF81923">
    <property type="entry name" value="Double Clp-N motif"/>
    <property type="match status" value="1"/>
</dbReference>
<feature type="compositionally biased region" description="Low complexity" evidence="7">
    <location>
        <begin position="793"/>
        <end position="806"/>
    </location>
</feature>
<evidence type="ECO:0000256" key="6">
    <source>
        <dbReference type="RuleBase" id="RU004432"/>
    </source>
</evidence>
<keyword evidence="2 6" id="KW-0547">Nucleotide-binding</keyword>
<dbReference type="PANTHER" id="PTHR11638">
    <property type="entry name" value="ATP-DEPENDENT CLP PROTEASE"/>
    <property type="match status" value="1"/>
</dbReference>
<dbReference type="GO" id="GO:0005737">
    <property type="term" value="C:cytoplasm"/>
    <property type="evidence" value="ECO:0007669"/>
    <property type="project" value="TreeGrafter"/>
</dbReference>
<feature type="compositionally biased region" description="Gly residues" evidence="7">
    <location>
        <begin position="761"/>
        <end position="770"/>
    </location>
</feature>
<evidence type="ECO:0000256" key="1">
    <source>
        <dbReference type="ARBA" id="ARBA00022737"/>
    </source>
</evidence>
<dbReference type="PROSITE" id="PS00871">
    <property type="entry name" value="CLPAB_2"/>
    <property type="match status" value="1"/>
</dbReference>
<keyword evidence="9" id="KW-0645">Protease</keyword>
<dbReference type="CDD" id="cd00009">
    <property type="entry name" value="AAA"/>
    <property type="match status" value="1"/>
</dbReference>
<dbReference type="Pfam" id="PF17871">
    <property type="entry name" value="AAA_lid_9"/>
    <property type="match status" value="1"/>
</dbReference>
<dbReference type="AlphaFoldDB" id="A0A2L0EXN7"/>
<dbReference type="CDD" id="cd19499">
    <property type="entry name" value="RecA-like_ClpB_Hsp104-like"/>
    <property type="match status" value="1"/>
</dbReference>
<keyword evidence="4 6" id="KW-0143">Chaperone</keyword>
<evidence type="ECO:0000313" key="9">
    <source>
        <dbReference type="EMBL" id="AUX44009.1"/>
    </source>
</evidence>
<dbReference type="GO" id="GO:0016887">
    <property type="term" value="F:ATP hydrolysis activity"/>
    <property type="evidence" value="ECO:0007669"/>
    <property type="project" value="InterPro"/>
</dbReference>
<dbReference type="SMART" id="SM01086">
    <property type="entry name" value="ClpB_D2-small"/>
    <property type="match status" value="1"/>
</dbReference>
<dbReference type="PANTHER" id="PTHR11638:SF111">
    <property type="entry name" value="ATP-DEPENDENT CLP PROTEASE ATP-BINDING SUBUNIT CLPA"/>
    <property type="match status" value="1"/>
</dbReference>